<reference evidence="3" key="1">
    <citation type="submission" date="2022-11" db="UniProtKB">
        <authorList>
            <consortium name="WormBaseParasite"/>
        </authorList>
    </citation>
    <scope>IDENTIFICATION</scope>
</reference>
<accession>A0A914HMS8</accession>
<dbReference type="Proteomes" id="UP000887572">
    <property type="component" value="Unplaced"/>
</dbReference>
<dbReference type="WBParaSite" id="Gr19_v10_g2229.t1">
    <property type="protein sequence ID" value="Gr19_v10_g2229.t1"/>
    <property type="gene ID" value="Gr19_v10_g2229"/>
</dbReference>
<sequence length="314" mass="36625">MDEYDAAETSSNGTQNEHEYVSKTERVVQLYSLLNLKTQIQMDYMENECTTMDLVDEFFKQYANFMNELPDDLKEKNKIENKLEKIEGKWEKILFTKELQLIENHLQIALKLQNKMYQRVAHIECPESVLEVAEYHIERVQSELYNRQQYKCKVLVISKRLPVNVQKLVNVFDTFQIINALLSNLLEVVLHQETKSVLAKLIDELNEVKQSLAQKVEIDEKFLMVLQKVDQTHNPWECIDEMQLMARLDHSTLAHGQIALIYIHECMLRLASELGILLSAIEEIGMEWTNTGAINEVLKSAAALEMHRQIILKM</sequence>
<protein>
    <submittedName>
        <fullName evidence="3">RING-type domain-containing protein</fullName>
    </submittedName>
</protein>
<keyword evidence="2" id="KW-1185">Reference proteome</keyword>
<dbReference type="AlphaFoldDB" id="A0A914HMS8"/>
<name>A0A914HMS8_GLORO</name>
<evidence type="ECO:0000313" key="2">
    <source>
        <dbReference type="Proteomes" id="UP000887572"/>
    </source>
</evidence>
<keyword evidence="1" id="KW-0175">Coiled coil</keyword>
<organism evidence="2 3">
    <name type="scientific">Globodera rostochiensis</name>
    <name type="common">Golden nematode worm</name>
    <name type="synonym">Heterodera rostochiensis</name>
    <dbReference type="NCBI Taxonomy" id="31243"/>
    <lineage>
        <taxon>Eukaryota</taxon>
        <taxon>Metazoa</taxon>
        <taxon>Ecdysozoa</taxon>
        <taxon>Nematoda</taxon>
        <taxon>Chromadorea</taxon>
        <taxon>Rhabditida</taxon>
        <taxon>Tylenchina</taxon>
        <taxon>Tylenchomorpha</taxon>
        <taxon>Tylenchoidea</taxon>
        <taxon>Heteroderidae</taxon>
        <taxon>Heteroderinae</taxon>
        <taxon>Globodera</taxon>
    </lineage>
</organism>
<feature type="coiled-coil region" evidence="1">
    <location>
        <begin position="191"/>
        <end position="218"/>
    </location>
</feature>
<evidence type="ECO:0000313" key="3">
    <source>
        <dbReference type="WBParaSite" id="Gr19_v10_g2229.t1"/>
    </source>
</evidence>
<evidence type="ECO:0000256" key="1">
    <source>
        <dbReference type="SAM" id="Coils"/>
    </source>
</evidence>
<proteinExistence type="predicted"/>